<dbReference type="Proteomes" id="UP001549320">
    <property type="component" value="Unassembled WGS sequence"/>
</dbReference>
<dbReference type="InterPro" id="IPR032675">
    <property type="entry name" value="LRR_dom_sf"/>
</dbReference>
<proteinExistence type="predicted"/>
<name>A0ABV2Q6K5_9BURK</name>
<evidence type="ECO:0000259" key="2">
    <source>
        <dbReference type="Pfam" id="PF08263"/>
    </source>
</evidence>
<dbReference type="Pfam" id="PF13855">
    <property type="entry name" value="LRR_8"/>
    <property type="match status" value="1"/>
</dbReference>
<evidence type="ECO:0000256" key="1">
    <source>
        <dbReference type="SAM" id="Phobius"/>
    </source>
</evidence>
<dbReference type="PANTHER" id="PTHR48004">
    <property type="entry name" value="OS01G0149700 PROTEIN"/>
    <property type="match status" value="1"/>
</dbReference>
<sequence length="739" mass="75588">MIKSIRSLALATPASRHTRVAKPRARLRAAVLLGGTLLAMMGAMPVHAEIPSTERQALLALYTSAGGANWSNKTNWGGAVGTECTWHGVSCDVANTHVTALRLNFNNLIGTVPASLGTLSELTVLNLRQSDLSGPIPALSGLSKLVTLDLSNNRFSGQIPALTGLGSLQSFQVQGGQLTGSTPSLAGLTSLKVFNVAGNLLDGQIGPLSGATALEEFHVRNNKLVGAIPDLSGLAALTSFDASNNQLTALTSFGGIANLDSFIASQNQLKGSIPALAGLSKLRSFHVDYNQLSGPIPPLSDLVNLEHFYVRDNALTGQIPSLIGLTKLRAFWIQNNQLVGAPPLPPNQTMVAVPCPNPLRNSTDPAINLAWDNAVTGSSPWATGCTGSWDVTPTVRDAYNGRPITDGSTGTISPDTTQIMPAGGSVQFTMTPAAGYRLRTPIGSSCPGGLNGHIFTAGPLTANCAVDAVFVRDASPDDGACGSDNGKTLSLPPTNLCSVGTASAITGTGPWTWSCAGTGSGVTAQCSAQKAGQVQNWTVTAVVDGAGGTAAPETQSVANGARASVVGTPASGYMLTGASGCTSTTVAGNTATTVPVTADCTVTLNFGLAQQTNTQFVSVAPTTPNTGDAVLVRISVSAGDTAVTNGTVTIHGGGASCAAQLNAEGDGQCTMRFQTGGEHQLTAAYPGDLAQRYLPSSAVYAVTVVGSVANLKAVPTLSQWVLLLLAALMLLVALRRRIR</sequence>
<evidence type="ECO:0000313" key="7">
    <source>
        <dbReference type="Proteomes" id="UP001549320"/>
    </source>
</evidence>
<protein>
    <recommendedName>
        <fullName evidence="8">IPTL-CTERM sorting domain-containing protein</fullName>
    </recommendedName>
</protein>
<feature type="domain" description="IPTL-CTERM protein sorting" evidence="4">
    <location>
        <begin position="713"/>
        <end position="737"/>
    </location>
</feature>
<dbReference type="Pfam" id="PF08263">
    <property type="entry name" value="LRRNT_2"/>
    <property type="match status" value="1"/>
</dbReference>
<dbReference type="InterPro" id="IPR044060">
    <property type="entry name" value="Bacterial_rp_domain"/>
</dbReference>
<keyword evidence="7" id="KW-1185">Reference proteome</keyword>
<comment type="caution">
    <text evidence="6">The sequence shown here is derived from an EMBL/GenBank/DDBJ whole genome shotgun (WGS) entry which is preliminary data.</text>
</comment>
<feature type="domain" description="Bacterial Ig-like" evidence="3">
    <location>
        <begin position="618"/>
        <end position="704"/>
    </location>
</feature>
<feature type="domain" description="Bacterial repeat" evidence="5">
    <location>
        <begin position="540"/>
        <end position="606"/>
    </location>
</feature>
<dbReference type="InterPro" id="IPR001611">
    <property type="entry name" value="Leu-rich_rpt"/>
</dbReference>
<dbReference type="PANTHER" id="PTHR48004:SF59">
    <property type="entry name" value="LEUCINE-RICH REPEAT-CONTAINING N-TERMINAL PLANT-TYPE DOMAIN-CONTAINING PROTEIN"/>
    <property type="match status" value="1"/>
</dbReference>
<dbReference type="InterPro" id="IPR032109">
    <property type="entry name" value="Big_3_5"/>
</dbReference>
<dbReference type="PROSITE" id="PS51450">
    <property type="entry name" value="LRR"/>
    <property type="match status" value="1"/>
</dbReference>
<evidence type="ECO:0000259" key="3">
    <source>
        <dbReference type="Pfam" id="PF16640"/>
    </source>
</evidence>
<keyword evidence="1" id="KW-0812">Transmembrane</keyword>
<dbReference type="InterPro" id="IPR052941">
    <property type="entry name" value="StomDev_PlantInt_Reg"/>
</dbReference>
<dbReference type="Gene3D" id="3.80.10.10">
    <property type="entry name" value="Ribonuclease Inhibitor"/>
    <property type="match status" value="2"/>
</dbReference>
<dbReference type="NCBIfam" id="TIGR04174">
    <property type="entry name" value="IPTL_CTERM"/>
    <property type="match status" value="1"/>
</dbReference>
<feature type="transmembrane region" description="Helical" evidence="1">
    <location>
        <begin position="717"/>
        <end position="734"/>
    </location>
</feature>
<evidence type="ECO:0000313" key="6">
    <source>
        <dbReference type="EMBL" id="MET4576483.1"/>
    </source>
</evidence>
<gene>
    <name evidence="6" type="ORF">ABIE13_001592</name>
</gene>
<evidence type="ECO:0000259" key="5">
    <source>
        <dbReference type="Pfam" id="PF18998"/>
    </source>
</evidence>
<dbReference type="SUPFAM" id="SSF52058">
    <property type="entry name" value="L domain-like"/>
    <property type="match status" value="1"/>
</dbReference>
<dbReference type="Pfam" id="PF16640">
    <property type="entry name" value="Big_3_5"/>
    <property type="match status" value="1"/>
</dbReference>
<dbReference type="EMBL" id="JBEPSH010000003">
    <property type="protein sequence ID" value="MET4576483.1"/>
    <property type="molecule type" value="Genomic_DNA"/>
</dbReference>
<dbReference type="RefSeq" id="WP_354442565.1">
    <property type="nucleotide sequence ID" value="NZ_JBEPSH010000003.1"/>
</dbReference>
<dbReference type="InterPro" id="IPR013783">
    <property type="entry name" value="Ig-like_fold"/>
</dbReference>
<keyword evidence="1" id="KW-1133">Transmembrane helix</keyword>
<evidence type="ECO:0008006" key="8">
    <source>
        <dbReference type="Google" id="ProtNLM"/>
    </source>
</evidence>
<dbReference type="Pfam" id="PF18203">
    <property type="entry name" value="IPTL-CTERM"/>
    <property type="match status" value="1"/>
</dbReference>
<dbReference type="InterPro" id="IPR013210">
    <property type="entry name" value="LRR_N_plant-typ"/>
</dbReference>
<feature type="domain" description="Leucine-rich repeat-containing N-terminal plant-type" evidence="2">
    <location>
        <begin position="52"/>
        <end position="92"/>
    </location>
</feature>
<organism evidence="6 7">
    <name type="scientific">Ottowia thiooxydans</name>
    <dbReference type="NCBI Taxonomy" id="219182"/>
    <lineage>
        <taxon>Bacteria</taxon>
        <taxon>Pseudomonadati</taxon>
        <taxon>Pseudomonadota</taxon>
        <taxon>Betaproteobacteria</taxon>
        <taxon>Burkholderiales</taxon>
        <taxon>Comamonadaceae</taxon>
        <taxon>Ottowia</taxon>
    </lineage>
</organism>
<keyword evidence="1" id="KW-0472">Membrane</keyword>
<dbReference type="InterPro" id="IPR026442">
    <property type="entry name" value="IPTL_CTERM"/>
</dbReference>
<evidence type="ECO:0000259" key="4">
    <source>
        <dbReference type="Pfam" id="PF18203"/>
    </source>
</evidence>
<dbReference type="Pfam" id="PF18998">
    <property type="entry name" value="Flg_new_2"/>
    <property type="match status" value="1"/>
</dbReference>
<accession>A0ABV2Q6K5</accession>
<dbReference type="Gene3D" id="2.60.40.10">
    <property type="entry name" value="Immunoglobulins"/>
    <property type="match status" value="1"/>
</dbReference>
<reference evidence="6 7" key="1">
    <citation type="submission" date="2024-06" db="EMBL/GenBank/DDBJ databases">
        <title>Sorghum-associated microbial communities from plants grown in Nebraska, USA.</title>
        <authorList>
            <person name="Schachtman D."/>
        </authorList>
    </citation>
    <scope>NUCLEOTIDE SEQUENCE [LARGE SCALE GENOMIC DNA]</scope>
    <source>
        <strain evidence="6 7">2709</strain>
    </source>
</reference>